<feature type="transmembrane region" description="Helical" evidence="5">
    <location>
        <begin position="7"/>
        <end position="25"/>
    </location>
</feature>
<reference evidence="6" key="4">
    <citation type="submission" date="2025-09" db="UniProtKB">
        <authorList>
            <consortium name="Ensembl"/>
        </authorList>
    </citation>
    <scope>IDENTIFICATION</scope>
</reference>
<dbReference type="OMA" id="NCAPTES"/>
<name>F6YYH3_CIOIN</name>
<dbReference type="InterPro" id="IPR050598">
    <property type="entry name" value="AminoAcid_Transporter"/>
</dbReference>
<dbReference type="HOGENOM" id="CLU_007946_3_5_1"/>
<dbReference type="GeneTree" id="ENSGT00940000164525"/>
<keyword evidence="4 5" id="KW-0472">Membrane</keyword>
<comment type="subcellular location">
    <subcellularLocation>
        <location evidence="1">Membrane</location>
        <topology evidence="1">Multi-pass membrane protein</topology>
    </subcellularLocation>
</comment>
<feature type="transmembrane region" description="Helical" evidence="5">
    <location>
        <begin position="94"/>
        <end position="112"/>
    </location>
</feature>
<dbReference type="InterPro" id="IPR002293">
    <property type="entry name" value="AA/rel_permease1"/>
</dbReference>
<dbReference type="InParanoid" id="F6YYH3"/>
<evidence type="ECO:0000256" key="2">
    <source>
        <dbReference type="ARBA" id="ARBA00022692"/>
    </source>
</evidence>
<dbReference type="EMBL" id="EAAA01001456">
    <property type="status" value="NOT_ANNOTATED_CDS"/>
    <property type="molecule type" value="Genomic_DNA"/>
</dbReference>
<sequence>MIHVKYFTPVPSLILNAIFGVIYILCGDVQFLINAMGFVQWTVYGLSAASLLILRYKKPDMPRPYRVPIVIPILTCILCTLFVILPMIEKPNVFYFVAIGFYVMSWISYYVFMVKKQTLPGMKTVTLLLQKLLLVAETDYYERDV</sequence>
<evidence type="ECO:0000256" key="5">
    <source>
        <dbReference type="SAM" id="Phobius"/>
    </source>
</evidence>
<reference evidence="6" key="3">
    <citation type="submission" date="2025-08" db="UniProtKB">
        <authorList>
            <consortium name="Ensembl"/>
        </authorList>
    </citation>
    <scope>IDENTIFICATION</scope>
</reference>
<keyword evidence="7" id="KW-1185">Reference proteome</keyword>
<dbReference type="PANTHER" id="PTHR11785">
    <property type="entry name" value="AMINO ACID TRANSPORTER"/>
    <property type="match status" value="1"/>
</dbReference>
<evidence type="ECO:0000256" key="4">
    <source>
        <dbReference type="ARBA" id="ARBA00023136"/>
    </source>
</evidence>
<evidence type="ECO:0000256" key="1">
    <source>
        <dbReference type="ARBA" id="ARBA00004141"/>
    </source>
</evidence>
<feature type="transmembrane region" description="Helical" evidence="5">
    <location>
        <begin position="66"/>
        <end position="88"/>
    </location>
</feature>
<dbReference type="Gene3D" id="1.20.1740.10">
    <property type="entry name" value="Amino acid/polyamine transporter I"/>
    <property type="match status" value="1"/>
</dbReference>
<dbReference type="Pfam" id="PF13520">
    <property type="entry name" value="AA_permease_2"/>
    <property type="match status" value="1"/>
</dbReference>
<proteinExistence type="predicted"/>
<dbReference type="GO" id="GO:0022857">
    <property type="term" value="F:transmembrane transporter activity"/>
    <property type="evidence" value="ECO:0007669"/>
    <property type="project" value="InterPro"/>
</dbReference>
<evidence type="ECO:0000256" key="3">
    <source>
        <dbReference type="ARBA" id="ARBA00022989"/>
    </source>
</evidence>
<feature type="transmembrane region" description="Helical" evidence="5">
    <location>
        <begin position="31"/>
        <end position="54"/>
    </location>
</feature>
<reference evidence="6" key="2">
    <citation type="journal article" date="2008" name="Genome Biol.">
        <title>Improved genome assembly and evidence-based global gene model set for the chordate Ciona intestinalis: new insight into intron and operon populations.</title>
        <authorList>
            <person name="Satou Y."/>
            <person name="Mineta K."/>
            <person name="Ogasawara M."/>
            <person name="Sasakura Y."/>
            <person name="Shoguchi E."/>
            <person name="Ueno K."/>
            <person name="Yamada L."/>
            <person name="Matsumoto J."/>
            <person name="Wasserscheid J."/>
            <person name="Dewar K."/>
            <person name="Wiley G.B."/>
            <person name="Macmil S.L."/>
            <person name="Roe B.A."/>
            <person name="Zeller R.W."/>
            <person name="Hastings K.E."/>
            <person name="Lemaire P."/>
            <person name="Lindquist E."/>
            <person name="Endo T."/>
            <person name="Hotta K."/>
            <person name="Inaba K."/>
        </authorList>
    </citation>
    <scope>NUCLEOTIDE SEQUENCE [LARGE SCALE GENOMIC DNA]</scope>
    <source>
        <strain evidence="6">wild type</strain>
    </source>
</reference>
<keyword evidence="3 5" id="KW-1133">Transmembrane helix</keyword>
<accession>F6YYH3</accession>
<evidence type="ECO:0000313" key="6">
    <source>
        <dbReference type="Ensembl" id="ENSCINP00000012266.3"/>
    </source>
</evidence>
<keyword evidence="2 5" id="KW-0812">Transmembrane</keyword>
<dbReference type="GO" id="GO:0016020">
    <property type="term" value="C:membrane"/>
    <property type="evidence" value="ECO:0007669"/>
    <property type="project" value="UniProtKB-SubCell"/>
</dbReference>
<reference evidence="7" key="1">
    <citation type="journal article" date="2002" name="Science">
        <title>The draft genome of Ciona intestinalis: insights into chordate and vertebrate origins.</title>
        <authorList>
            <person name="Dehal P."/>
            <person name="Satou Y."/>
            <person name="Campbell R.K."/>
            <person name="Chapman J."/>
            <person name="Degnan B."/>
            <person name="De Tomaso A."/>
            <person name="Davidson B."/>
            <person name="Di Gregorio A."/>
            <person name="Gelpke M."/>
            <person name="Goodstein D.M."/>
            <person name="Harafuji N."/>
            <person name="Hastings K.E."/>
            <person name="Ho I."/>
            <person name="Hotta K."/>
            <person name="Huang W."/>
            <person name="Kawashima T."/>
            <person name="Lemaire P."/>
            <person name="Martinez D."/>
            <person name="Meinertzhagen I.A."/>
            <person name="Necula S."/>
            <person name="Nonaka M."/>
            <person name="Putnam N."/>
            <person name="Rash S."/>
            <person name="Saiga H."/>
            <person name="Satake M."/>
            <person name="Terry A."/>
            <person name="Yamada L."/>
            <person name="Wang H.G."/>
            <person name="Awazu S."/>
            <person name="Azumi K."/>
            <person name="Boore J."/>
            <person name="Branno M."/>
            <person name="Chin-Bow S."/>
            <person name="DeSantis R."/>
            <person name="Doyle S."/>
            <person name="Francino P."/>
            <person name="Keys D.N."/>
            <person name="Haga S."/>
            <person name="Hayashi H."/>
            <person name="Hino K."/>
            <person name="Imai K.S."/>
            <person name="Inaba K."/>
            <person name="Kano S."/>
            <person name="Kobayashi K."/>
            <person name="Kobayashi M."/>
            <person name="Lee B.I."/>
            <person name="Makabe K.W."/>
            <person name="Manohar C."/>
            <person name="Matassi G."/>
            <person name="Medina M."/>
            <person name="Mochizuki Y."/>
            <person name="Mount S."/>
            <person name="Morishita T."/>
            <person name="Miura S."/>
            <person name="Nakayama A."/>
            <person name="Nishizaka S."/>
            <person name="Nomoto H."/>
            <person name="Ohta F."/>
            <person name="Oishi K."/>
            <person name="Rigoutsos I."/>
            <person name="Sano M."/>
            <person name="Sasaki A."/>
            <person name="Sasakura Y."/>
            <person name="Shoguchi E."/>
            <person name="Shin-i T."/>
            <person name="Spagnuolo A."/>
            <person name="Stainier D."/>
            <person name="Suzuki M.M."/>
            <person name="Tassy O."/>
            <person name="Takatori N."/>
            <person name="Tokuoka M."/>
            <person name="Yagi K."/>
            <person name="Yoshizaki F."/>
            <person name="Wada S."/>
            <person name="Zhang C."/>
            <person name="Hyatt P.D."/>
            <person name="Larimer F."/>
            <person name="Detter C."/>
            <person name="Doggett N."/>
            <person name="Glavina T."/>
            <person name="Hawkins T."/>
            <person name="Richardson P."/>
            <person name="Lucas S."/>
            <person name="Kohara Y."/>
            <person name="Levine M."/>
            <person name="Satoh N."/>
            <person name="Rokhsar D.S."/>
        </authorList>
    </citation>
    <scope>NUCLEOTIDE SEQUENCE [LARGE SCALE GENOMIC DNA]</scope>
</reference>
<evidence type="ECO:0000313" key="7">
    <source>
        <dbReference type="Proteomes" id="UP000008144"/>
    </source>
</evidence>
<dbReference type="AlphaFoldDB" id="F6YYH3"/>
<organism evidence="6 7">
    <name type="scientific">Ciona intestinalis</name>
    <name type="common">Transparent sea squirt</name>
    <name type="synonym">Ascidia intestinalis</name>
    <dbReference type="NCBI Taxonomy" id="7719"/>
    <lineage>
        <taxon>Eukaryota</taxon>
        <taxon>Metazoa</taxon>
        <taxon>Chordata</taxon>
        <taxon>Tunicata</taxon>
        <taxon>Ascidiacea</taxon>
        <taxon>Phlebobranchia</taxon>
        <taxon>Cionidae</taxon>
        <taxon>Ciona</taxon>
    </lineage>
</organism>
<evidence type="ECO:0008006" key="8">
    <source>
        <dbReference type="Google" id="ProtNLM"/>
    </source>
</evidence>
<dbReference type="Ensembl" id="ENSCINT00000012266.3">
    <property type="protein sequence ID" value="ENSCINP00000012266.3"/>
    <property type="gene ID" value="ENSCING00000023402.1"/>
</dbReference>
<dbReference type="Proteomes" id="UP000008144">
    <property type="component" value="Chromosome 2"/>
</dbReference>
<dbReference type="PANTHER" id="PTHR11785:SF512">
    <property type="entry name" value="SOBREMESA, ISOFORM B"/>
    <property type="match status" value="1"/>
</dbReference>
<protein>
    <recommendedName>
        <fullName evidence="8">Cationic amino acid transporter C-terminal domain-containing protein</fullName>
    </recommendedName>
</protein>